<evidence type="ECO:0000313" key="2">
    <source>
        <dbReference type="Proteomes" id="UP001381693"/>
    </source>
</evidence>
<comment type="caution">
    <text evidence="1">The sequence shown here is derived from an EMBL/GenBank/DDBJ whole genome shotgun (WGS) entry which is preliminary data.</text>
</comment>
<dbReference type="AlphaFoldDB" id="A0AAN9FU47"/>
<organism evidence="1 2">
    <name type="scientific">Halocaridina rubra</name>
    <name type="common">Hawaiian red shrimp</name>
    <dbReference type="NCBI Taxonomy" id="373956"/>
    <lineage>
        <taxon>Eukaryota</taxon>
        <taxon>Metazoa</taxon>
        <taxon>Ecdysozoa</taxon>
        <taxon>Arthropoda</taxon>
        <taxon>Crustacea</taxon>
        <taxon>Multicrustacea</taxon>
        <taxon>Malacostraca</taxon>
        <taxon>Eumalacostraca</taxon>
        <taxon>Eucarida</taxon>
        <taxon>Decapoda</taxon>
        <taxon>Pleocyemata</taxon>
        <taxon>Caridea</taxon>
        <taxon>Atyoidea</taxon>
        <taxon>Atyidae</taxon>
        <taxon>Halocaridina</taxon>
    </lineage>
</organism>
<dbReference type="Proteomes" id="UP001381693">
    <property type="component" value="Unassembled WGS sequence"/>
</dbReference>
<keyword evidence="2" id="KW-1185">Reference proteome</keyword>
<evidence type="ECO:0000313" key="1">
    <source>
        <dbReference type="EMBL" id="KAK7086643.1"/>
    </source>
</evidence>
<proteinExistence type="predicted"/>
<name>A0AAN9FU47_HALRR</name>
<accession>A0AAN9FU47</accession>
<gene>
    <name evidence="1" type="ORF">SK128_000772</name>
</gene>
<reference evidence="1 2" key="1">
    <citation type="submission" date="2023-11" db="EMBL/GenBank/DDBJ databases">
        <title>Halocaridina rubra genome assembly.</title>
        <authorList>
            <person name="Smith C."/>
        </authorList>
    </citation>
    <scope>NUCLEOTIDE SEQUENCE [LARGE SCALE GENOMIC DNA]</scope>
    <source>
        <strain evidence="1">EP-1</strain>
        <tissue evidence="1">Whole</tissue>
    </source>
</reference>
<dbReference type="EMBL" id="JAXCGZ010000122">
    <property type="protein sequence ID" value="KAK7086643.1"/>
    <property type="molecule type" value="Genomic_DNA"/>
</dbReference>
<protein>
    <submittedName>
        <fullName evidence="1">Uncharacterized protein</fullName>
    </submittedName>
</protein>
<feature type="non-terminal residue" evidence="1">
    <location>
        <position position="1"/>
    </location>
</feature>
<sequence length="159" mass="18421">EPKKLKRGEPISADEVVSWSEASGFPNLNRRGQEAFFKFLRGGNYEEEDKEIEEIDLTADGMSNNARRYQFWLKCRNMNLESLFGDYILDDEVKLDDAQESFKKLQDKQGADQIKDITELQGKARVLDTYLGILKESMAPDLNTEFLTFRESLKKLIKK</sequence>